<dbReference type="PANTHER" id="PTHR33608">
    <property type="entry name" value="BLL2464 PROTEIN"/>
    <property type="match status" value="1"/>
</dbReference>
<dbReference type="InterPro" id="IPR002881">
    <property type="entry name" value="DUF58"/>
</dbReference>
<evidence type="ECO:0000313" key="2">
    <source>
        <dbReference type="EMBL" id="MFD1481766.1"/>
    </source>
</evidence>
<comment type="caution">
    <text evidence="2">The sequence shown here is derived from an EMBL/GenBank/DDBJ whole genome shotgun (WGS) entry which is preliminary data.</text>
</comment>
<dbReference type="EMBL" id="JBHTOQ010000022">
    <property type="protein sequence ID" value="MFD1481766.1"/>
    <property type="molecule type" value="Genomic_DNA"/>
</dbReference>
<dbReference type="RefSeq" id="WP_242679572.1">
    <property type="nucleotide sequence ID" value="NZ_CBCSAJ010000010.1"/>
</dbReference>
<keyword evidence="3" id="KW-1185">Reference proteome</keyword>
<dbReference type="Proteomes" id="UP001597302">
    <property type="component" value="Unassembled WGS sequence"/>
</dbReference>
<sequence length="334" mass="34588">MSLPPADQAAHARRAMDLRGRAEAASGHLPGLILSAERLAAMVAPGAHGLRRAGPGEDFWQYRPASTGDAARSIDWRRSGRSDAQFVRDREAQTAQAAAIWLSRGQGMAFAGGPDRPTKAARGQVLALATGMLMLRAGEKVGLLGQPARAGRLQADRLAEALAHPGSGTSAAAPEDDAALPGALRPNQRVIVISDFLSDPAWVGALLAQAAGLGVTGLLVQILDPDEAHFPYDGAVEFRSASGALRHDSRDAGGLRAAYLARLAERQDWLGAQARQAGWQFGTHLTDADPAQALNWIWQALGQAGAGQGQSVQAGSVQGVSGQGMGATTGQGAV</sequence>
<proteinExistence type="predicted"/>
<gene>
    <name evidence="2" type="ORF">ACFQ5P_10715</name>
</gene>
<accession>A0ABW4DZB0</accession>
<dbReference type="Pfam" id="PF01882">
    <property type="entry name" value="DUF58"/>
    <property type="match status" value="1"/>
</dbReference>
<reference evidence="3" key="1">
    <citation type="journal article" date="2019" name="Int. J. Syst. Evol. Microbiol.">
        <title>The Global Catalogue of Microorganisms (GCM) 10K type strain sequencing project: providing services to taxonomists for standard genome sequencing and annotation.</title>
        <authorList>
            <consortium name="The Broad Institute Genomics Platform"/>
            <consortium name="The Broad Institute Genome Sequencing Center for Infectious Disease"/>
            <person name="Wu L."/>
            <person name="Ma J."/>
        </authorList>
    </citation>
    <scope>NUCLEOTIDE SEQUENCE [LARGE SCALE GENOMIC DNA]</scope>
    <source>
        <strain evidence="3">CCM 8875</strain>
    </source>
</reference>
<dbReference type="PANTHER" id="PTHR33608:SF6">
    <property type="entry name" value="BLL2464 PROTEIN"/>
    <property type="match status" value="1"/>
</dbReference>
<protein>
    <submittedName>
        <fullName evidence="2">DUF58 domain-containing protein</fullName>
    </submittedName>
</protein>
<evidence type="ECO:0000259" key="1">
    <source>
        <dbReference type="Pfam" id="PF01882"/>
    </source>
</evidence>
<name>A0ABW4DZB0_9RHOB</name>
<evidence type="ECO:0000313" key="3">
    <source>
        <dbReference type="Proteomes" id="UP001597302"/>
    </source>
</evidence>
<organism evidence="2 3">
    <name type="scientific">Paracoccus nototheniae</name>
    <dbReference type="NCBI Taxonomy" id="2489002"/>
    <lineage>
        <taxon>Bacteria</taxon>
        <taxon>Pseudomonadati</taxon>
        <taxon>Pseudomonadota</taxon>
        <taxon>Alphaproteobacteria</taxon>
        <taxon>Rhodobacterales</taxon>
        <taxon>Paracoccaceae</taxon>
        <taxon>Paracoccus</taxon>
    </lineage>
</organism>
<feature type="domain" description="DUF58" evidence="1">
    <location>
        <begin position="61"/>
        <end position="262"/>
    </location>
</feature>